<evidence type="ECO:0000313" key="2">
    <source>
        <dbReference type="EMBL" id="CAJ0588621.1"/>
    </source>
</evidence>
<dbReference type="EMBL" id="CATQJL010000001">
    <property type="protein sequence ID" value="CAJ0588621.1"/>
    <property type="molecule type" value="Genomic_DNA"/>
</dbReference>
<sequence length="73" mass="8334">MIERLLAYLEQCDKSKALLEEWLSHRIKLEAKLRKLARQFDKWELEFNSVKKKGSAAISTEAEANISAGTLLA</sequence>
<dbReference type="Proteomes" id="UP001176961">
    <property type="component" value="Unassembled WGS sequence"/>
</dbReference>
<keyword evidence="3" id="KW-1185">Reference proteome</keyword>
<dbReference type="AlphaFoldDB" id="A0AA36GHI8"/>
<proteinExistence type="predicted"/>
<evidence type="ECO:0000313" key="3">
    <source>
        <dbReference type="Proteomes" id="UP001176961"/>
    </source>
</evidence>
<reference evidence="2" key="1">
    <citation type="submission" date="2023-07" db="EMBL/GenBank/DDBJ databases">
        <authorList>
            <consortium name="CYATHOMIX"/>
        </authorList>
    </citation>
    <scope>NUCLEOTIDE SEQUENCE</scope>
    <source>
        <strain evidence="2">N/A</strain>
    </source>
</reference>
<comment type="caution">
    <text evidence="2">The sequence shown here is derived from an EMBL/GenBank/DDBJ whole genome shotgun (WGS) entry which is preliminary data.</text>
</comment>
<accession>A0AA36GHI8</accession>
<organism evidence="2 3">
    <name type="scientific">Cylicocyclus nassatus</name>
    <name type="common">Nematode worm</name>
    <dbReference type="NCBI Taxonomy" id="53992"/>
    <lineage>
        <taxon>Eukaryota</taxon>
        <taxon>Metazoa</taxon>
        <taxon>Ecdysozoa</taxon>
        <taxon>Nematoda</taxon>
        <taxon>Chromadorea</taxon>
        <taxon>Rhabditida</taxon>
        <taxon>Rhabditina</taxon>
        <taxon>Rhabditomorpha</taxon>
        <taxon>Strongyloidea</taxon>
        <taxon>Strongylidae</taxon>
        <taxon>Cylicocyclus</taxon>
    </lineage>
</organism>
<gene>
    <name evidence="2" type="ORF">CYNAS_LOCUS604</name>
</gene>
<keyword evidence="1" id="KW-0175">Coiled coil</keyword>
<feature type="coiled-coil region" evidence="1">
    <location>
        <begin position="19"/>
        <end position="53"/>
    </location>
</feature>
<evidence type="ECO:0000256" key="1">
    <source>
        <dbReference type="SAM" id="Coils"/>
    </source>
</evidence>
<protein>
    <submittedName>
        <fullName evidence="2">Uncharacterized protein</fullName>
    </submittedName>
</protein>
<name>A0AA36GHI8_CYLNA</name>